<dbReference type="PANTHER" id="PTHR10383:SF48">
    <property type="entry name" value="SERINE INCORPORATOR 1-LIKE"/>
    <property type="match status" value="1"/>
</dbReference>
<feature type="chain" id="PRO_5003578500" description="Serine incorporator 5" evidence="7">
    <location>
        <begin position="21"/>
        <end position="398"/>
    </location>
</feature>
<dbReference type="HOGENOM" id="CLU_029574_5_2_1"/>
<evidence type="ECO:0008006" key="10">
    <source>
        <dbReference type="Google" id="ProtNLM"/>
    </source>
</evidence>
<dbReference type="Proteomes" id="UP000007875">
    <property type="component" value="Unassembled WGS sequence"/>
</dbReference>
<feature type="transmembrane region" description="Helical" evidence="6">
    <location>
        <begin position="328"/>
        <end position="349"/>
    </location>
</feature>
<dbReference type="Pfam" id="PF03348">
    <property type="entry name" value="Serinc"/>
    <property type="match status" value="1"/>
</dbReference>
<keyword evidence="3 6" id="KW-0812">Transmembrane</keyword>
<feature type="transmembrane region" description="Helical" evidence="6">
    <location>
        <begin position="39"/>
        <end position="59"/>
    </location>
</feature>
<dbReference type="OMA" id="GCTFNKI"/>
<evidence type="ECO:0000256" key="1">
    <source>
        <dbReference type="ARBA" id="ARBA00004141"/>
    </source>
</evidence>
<evidence type="ECO:0000256" key="3">
    <source>
        <dbReference type="ARBA" id="ARBA00022692"/>
    </source>
</evidence>
<feature type="transmembrane region" description="Helical" evidence="6">
    <location>
        <begin position="178"/>
        <end position="195"/>
    </location>
</feature>
<proteinExistence type="inferred from homology"/>
<accession>H2YQ96</accession>
<comment type="subcellular location">
    <subcellularLocation>
        <location evidence="1">Membrane</location>
        <topology evidence="1">Multi-pass membrane protein</topology>
    </subcellularLocation>
</comment>
<comment type="similarity">
    <text evidence="2">Belongs to the TDE1 family.</text>
</comment>
<feature type="transmembrane region" description="Helical" evidence="6">
    <location>
        <begin position="207"/>
        <end position="226"/>
    </location>
</feature>
<sequence length="398" mass="43733">IMCIPCLIGQVACCCGSAACSLCCACCPSIKTSTGTRLMYMFYLVICTAVSCVMLSSTVQESLKSIWFYAQLCATQGVNCNAIVGVEAVYKLMFGATCFFFLMMIITFGILFIILQLILLVDFAHTWNASWLSGADDNKGWLMALGFFTILFYAASLTGFILMVIYYTDSIGCTLNKAFIGVNWSLVIVVSFLAISPKVQKHQPRSGLLQSSVVAVYVSYLTYSAIASNPGEYRAVLTNNIVTMNLTTCFQGTQDQVSNTISIVVGLVFVFIVVIYVSLRTTSASEHERLTLRANQSDSFDDVESGKRGDGQAVIDDESDAVSYSYSFFHFIFMLTSLYVMMSLTGWFTPTDVQQTLEGSLVNGNNAAMWVKISTAWAGIIIYVWTLIAPACFPDRDF</sequence>
<dbReference type="GO" id="GO:0016020">
    <property type="term" value="C:membrane"/>
    <property type="evidence" value="ECO:0007669"/>
    <property type="project" value="UniProtKB-SubCell"/>
</dbReference>
<reference evidence="8" key="2">
    <citation type="submission" date="2025-08" db="UniProtKB">
        <authorList>
            <consortium name="Ensembl"/>
        </authorList>
    </citation>
    <scope>IDENTIFICATION</scope>
</reference>
<feature type="signal peptide" evidence="7">
    <location>
        <begin position="1"/>
        <end position="20"/>
    </location>
</feature>
<keyword evidence="4 6" id="KW-1133">Transmembrane helix</keyword>
<dbReference type="GeneTree" id="ENSGT01030000234623"/>
<dbReference type="InParanoid" id="H2YQ96"/>
<dbReference type="InterPro" id="IPR005016">
    <property type="entry name" value="TDE1/TMS"/>
</dbReference>
<feature type="transmembrane region" description="Helical" evidence="6">
    <location>
        <begin position="369"/>
        <end position="393"/>
    </location>
</feature>
<evidence type="ECO:0000256" key="7">
    <source>
        <dbReference type="SAM" id="SignalP"/>
    </source>
</evidence>
<organism evidence="8 9">
    <name type="scientific">Ciona savignyi</name>
    <name type="common">Pacific transparent sea squirt</name>
    <dbReference type="NCBI Taxonomy" id="51511"/>
    <lineage>
        <taxon>Eukaryota</taxon>
        <taxon>Metazoa</taxon>
        <taxon>Chordata</taxon>
        <taxon>Tunicata</taxon>
        <taxon>Ascidiacea</taxon>
        <taxon>Phlebobranchia</taxon>
        <taxon>Cionidae</taxon>
        <taxon>Ciona</taxon>
    </lineage>
</organism>
<name>H2YQ96_CIOSA</name>
<dbReference type="AlphaFoldDB" id="H2YQ96"/>
<keyword evidence="5 6" id="KW-0472">Membrane</keyword>
<feature type="transmembrane region" description="Helical" evidence="6">
    <location>
        <begin position="92"/>
        <end position="120"/>
    </location>
</feature>
<evidence type="ECO:0000313" key="8">
    <source>
        <dbReference type="Ensembl" id="ENSCSAVP00000007504.1"/>
    </source>
</evidence>
<protein>
    <recommendedName>
        <fullName evidence="10">Serine incorporator 5</fullName>
    </recommendedName>
</protein>
<keyword evidence="7" id="KW-0732">Signal</keyword>
<feature type="transmembrane region" description="Helical" evidence="6">
    <location>
        <begin position="260"/>
        <end position="279"/>
    </location>
</feature>
<evidence type="ECO:0000313" key="9">
    <source>
        <dbReference type="Proteomes" id="UP000007875"/>
    </source>
</evidence>
<feature type="transmembrane region" description="Helical" evidence="6">
    <location>
        <begin position="141"/>
        <end position="166"/>
    </location>
</feature>
<evidence type="ECO:0000256" key="4">
    <source>
        <dbReference type="ARBA" id="ARBA00022989"/>
    </source>
</evidence>
<dbReference type="Ensembl" id="ENSCSAVT00000007603.1">
    <property type="protein sequence ID" value="ENSCSAVP00000007504.1"/>
    <property type="gene ID" value="ENSCSAVG00000004486.1"/>
</dbReference>
<dbReference type="PANTHER" id="PTHR10383">
    <property type="entry name" value="SERINE INCORPORATOR"/>
    <property type="match status" value="1"/>
</dbReference>
<evidence type="ECO:0000256" key="5">
    <source>
        <dbReference type="ARBA" id="ARBA00023136"/>
    </source>
</evidence>
<reference evidence="8" key="3">
    <citation type="submission" date="2025-09" db="UniProtKB">
        <authorList>
            <consortium name="Ensembl"/>
        </authorList>
    </citation>
    <scope>IDENTIFICATION</scope>
</reference>
<evidence type="ECO:0000256" key="2">
    <source>
        <dbReference type="ARBA" id="ARBA00006665"/>
    </source>
</evidence>
<keyword evidence="9" id="KW-1185">Reference proteome</keyword>
<reference evidence="9" key="1">
    <citation type="submission" date="2003-08" db="EMBL/GenBank/DDBJ databases">
        <authorList>
            <person name="Birren B."/>
            <person name="Nusbaum C."/>
            <person name="Abebe A."/>
            <person name="Abouelleil A."/>
            <person name="Adekoya E."/>
            <person name="Ait-zahra M."/>
            <person name="Allen N."/>
            <person name="Allen T."/>
            <person name="An P."/>
            <person name="Anderson M."/>
            <person name="Anderson S."/>
            <person name="Arachchi H."/>
            <person name="Armbruster J."/>
            <person name="Bachantsang P."/>
            <person name="Baldwin J."/>
            <person name="Barry A."/>
            <person name="Bayul T."/>
            <person name="Blitshsteyn B."/>
            <person name="Bloom T."/>
            <person name="Blye J."/>
            <person name="Boguslavskiy L."/>
            <person name="Borowsky M."/>
            <person name="Boukhgalter B."/>
            <person name="Brunache A."/>
            <person name="Butler J."/>
            <person name="Calixte N."/>
            <person name="Calvo S."/>
            <person name="Camarata J."/>
            <person name="Campo K."/>
            <person name="Chang J."/>
            <person name="Cheshatsang Y."/>
            <person name="Citroen M."/>
            <person name="Collymore A."/>
            <person name="Considine T."/>
            <person name="Cook A."/>
            <person name="Cooke P."/>
            <person name="Corum B."/>
            <person name="Cuomo C."/>
            <person name="David R."/>
            <person name="Dawoe T."/>
            <person name="Degray S."/>
            <person name="Dodge S."/>
            <person name="Dooley K."/>
            <person name="Dorje P."/>
            <person name="Dorjee K."/>
            <person name="Dorris L."/>
            <person name="Duffey N."/>
            <person name="Dupes A."/>
            <person name="Elkins T."/>
            <person name="Engels R."/>
            <person name="Erickson J."/>
            <person name="Farina A."/>
            <person name="Faro S."/>
            <person name="Ferreira P."/>
            <person name="Fischer H."/>
            <person name="Fitzgerald M."/>
            <person name="Foley K."/>
            <person name="Gage D."/>
            <person name="Galagan J."/>
            <person name="Gearin G."/>
            <person name="Gnerre S."/>
            <person name="Gnirke A."/>
            <person name="Goyette A."/>
            <person name="Graham J."/>
            <person name="Grandbois E."/>
            <person name="Gyaltsen K."/>
            <person name="Hafez N."/>
            <person name="Hagopian D."/>
            <person name="Hagos B."/>
            <person name="Hall J."/>
            <person name="Hatcher B."/>
            <person name="Heller A."/>
            <person name="Higgins H."/>
            <person name="Honan T."/>
            <person name="Horn A."/>
            <person name="Houde N."/>
            <person name="Hughes L."/>
            <person name="Hulme W."/>
            <person name="Husby E."/>
            <person name="Iliev I."/>
            <person name="Jaffe D."/>
            <person name="Jones C."/>
            <person name="Kamal M."/>
            <person name="Kamat A."/>
            <person name="Kamvysselis M."/>
            <person name="Karlsson E."/>
            <person name="Kells C."/>
            <person name="Kieu A."/>
            <person name="Kisner P."/>
            <person name="Kodira C."/>
            <person name="Kulbokas E."/>
            <person name="Labutti K."/>
            <person name="Lama D."/>
            <person name="Landers T."/>
            <person name="Leger J."/>
            <person name="Levine S."/>
            <person name="Lewis D."/>
            <person name="Lewis T."/>
            <person name="Lindblad-toh K."/>
            <person name="Liu X."/>
            <person name="Lokyitsang T."/>
            <person name="Lokyitsang Y."/>
            <person name="Lucien O."/>
            <person name="Lui A."/>
            <person name="Ma L.J."/>
            <person name="Mabbitt R."/>
            <person name="Macdonald J."/>
            <person name="Maclean C."/>
            <person name="Major J."/>
            <person name="Manning J."/>
            <person name="Marabella R."/>
            <person name="Maru K."/>
            <person name="Matthews C."/>
            <person name="Mauceli E."/>
            <person name="Mccarthy M."/>
            <person name="Mcdonough S."/>
            <person name="Mcghee T."/>
            <person name="Meldrim J."/>
            <person name="Meneus L."/>
            <person name="Mesirov J."/>
            <person name="Mihalev A."/>
            <person name="Mihova T."/>
            <person name="Mikkelsen T."/>
            <person name="Mlenga V."/>
            <person name="Moru K."/>
            <person name="Mozes J."/>
            <person name="Mulrain L."/>
            <person name="Munson G."/>
            <person name="Naylor J."/>
            <person name="Newes C."/>
            <person name="Nguyen C."/>
            <person name="Nguyen N."/>
            <person name="Nguyen T."/>
            <person name="Nicol R."/>
            <person name="Nielsen C."/>
            <person name="Nizzari M."/>
            <person name="Norbu C."/>
            <person name="Norbu N."/>
            <person name="O'donnell P."/>
            <person name="Okoawo O."/>
            <person name="O'leary S."/>
            <person name="Omotosho B."/>
            <person name="O'neill K."/>
            <person name="Osman S."/>
            <person name="Parker S."/>
            <person name="Perrin D."/>
            <person name="Phunkhang P."/>
            <person name="Piqani B."/>
            <person name="Purcell S."/>
            <person name="Rachupka T."/>
            <person name="Ramasamy U."/>
            <person name="Rameau R."/>
            <person name="Ray V."/>
            <person name="Raymond C."/>
            <person name="Retta R."/>
            <person name="Richardson S."/>
            <person name="Rise C."/>
            <person name="Rodriguez J."/>
            <person name="Rogers J."/>
            <person name="Rogov P."/>
            <person name="Rutman M."/>
            <person name="Schupbach R."/>
            <person name="Seaman C."/>
            <person name="Settipalli S."/>
            <person name="Sharpe T."/>
            <person name="Sheridan J."/>
            <person name="Sherpa N."/>
            <person name="Shi J."/>
            <person name="Smirnov S."/>
            <person name="Smith C."/>
            <person name="Sougnez C."/>
            <person name="Spencer B."/>
            <person name="Stalker J."/>
            <person name="Stange-thomann N."/>
            <person name="Stavropoulos S."/>
            <person name="Stetson K."/>
            <person name="Stone C."/>
            <person name="Stone S."/>
            <person name="Stubbs M."/>
            <person name="Talamas J."/>
            <person name="Tchuinga P."/>
            <person name="Tenzing P."/>
            <person name="Tesfaye S."/>
            <person name="Theodore J."/>
            <person name="Thoulutsang Y."/>
            <person name="Topham K."/>
            <person name="Towey S."/>
            <person name="Tsamla T."/>
            <person name="Tsomo N."/>
            <person name="Vallee D."/>
            <person name="Vassiliev H."/>
            <person name="Venkataraman V."/>
            <person name="Vinson J."/>
            <person name="Vo A."/>
            <person name="Wade C."/>
            <person name="Wang S."/>
            <person name="Wangchuk T."/>
            <person name="Wangdi T."/>
            <person name="Whittaker C."/>
            <person name="Wilkinson J."/>
            <person name="Wu Y."/>
            <person name="Wyman D."/>
            <person name="Yadav S."/>
            <person name="Yang S."/>
            <person name="Yang X."/>
            <person name="Yeager S."/>
            <person name="Yee E."/>
            <person name="Young G."/>
            <person name="Zainoun J."/>
            <person name="Zembeck L."/>
            <person name="Zimmer A."/>
            <person name="Zody M."/>
            <person name="Lander E."/>
        </authorList>
    </citation>
    <scope>NUCLEOTIDE SEQUENCE [LARGE SCALE GENOMIC DNA]</scope>
</reference>
<evidence type="ECO:0000256" key="6">
    <source>
        <dbReference type="SAM" id="Phobius"/>
    </source>
</evidence>
<dbReference type="eggNOG" id="KOG2592">
    <property type="taxonomic scope" value="Eukaryota"/>
</dbReference>